<dbReference type="Proteomes" id="UP000076088">
    <property type="component" value="Chromosome"/>
</dbReference>
<dbReference type="KEGG" id="smaz:LH19_01450"/>
<protein>
    <submittedName>
        <fullName evidence="2">Uncharacterized protein</fullName>
    </submittedName>
</protein>
<keyword evidence="1" id="KW-1133">Transmembrane helix</keyword>
<feature type="transmembrane region" description="Helical" evidence="1">
    <location>
        <begin position="40"/>
        <end position="66"/>
    </location>
</feature>
<evidence type="ECO:0000256" key="1">
    <source>
        <dbReference type="SAM" id="Phobius"/>
    </source>
</evidence>
<name>A0AAC9AU02_SPHMC</name>
<accession>A0AAC9AU02</accession>
<dbReference type="AlphaFoldDB" id="A0AAC9AU02"/>
<keyword evidence="1" id="KW-0472">Membrane</keyword>
<gene>
    <name evidence="2" type="ORF">ATM17_01435</name>
</gene>
<evidence type="ECO:0000313" key="3">
    <source>
        <dbReference type="Proteomes" id="UP000076088"/>
    </source>
</evidence>
<organism evidence="2 3">
    <name type="scientific">Sphingopyxis macrogoltabida</name>
    <name type="common">Sphingomonas macrogoltabidus</name>
    <dbReference type="NCBI Taxonomy" id="33050"/>
    <lineage>
        <taxon>Bacteria</taxon>
        <taxon>Pseudomonadati</taxon>
        <taxon>Pseudomonadota</taxon>
        <taxon>Alphaproteobacteria</taxon>
        <taxon>Sphingomonadales</taxon>
        <taxon>Sphingomonadaceae</taxon>
        <taxon>Sphingopyxis</taxon>
    </lineage>
</organism>
<reference evidence="3" key="1">
    <citation type="submission" date="2015-11" db="EMBL/GenBank/DDBJ databases">
        <title>Complete genome sequence of a polyethylene-glycol degrader Sphingopyxis macrogoltabida 203N (NBRC 111659).</title>
        <authorList>
            <person name="Yoshiyuki O."/>
            <person name="Shouta N."/>
            <person name="Nagata Y."/>
            <person name="Numata M."/>
            <person name="Tsuchikane K."/>
            <person name="Hosoyama A."/>
            <person name="Yamazoe A."/>
            <person name="Tsuda M."/>
            <person name="Fujita N."/>
            <person name="Kawai F."/>
        </authorList>
    </citation>
    <scope>NUCLEOTIDE SEQUENCE [LARGE SCALE GENOMIC DNA]</scope>
    <source>
        <strain evidence="3">203N</strain>
    </source>
</reference>
<dbReference type="RefSeq" id="WP_054724271.1">
    <property type="nucleotide sequence ID" value="NZ_CP009429.1"/>
</dbReference>
<keyword evidence="1" id="KW-0812">Transmembrane</keyword>
<dbReference type="EMBL" id="CP013344">
    <property type="protein sequence ID" value="AMU87709.1"/>
    <property type="molecule type" value="Genomic_DNA"/>
</dbReference>
<sequence length="129" mass="14548">MPDTPWPQRLLALPFLILGGWCLAAPHMVERLTINPDYQHLSATSALLIGCFGAQAVLGGLFIAFSRWTKRTFAIYGAALLPFFWFNYYFVFVVPVMTRWMALDLVSNLFMLGLCIWGYRTAPKALTPA</sequence>
<feature type="transmembrane region" description="Helical" evidence="1">
    <location>
        <begin position="100"/>
        <end position="119"/>
    </location>
</feature>
<keyword evidence="3" id="KW-1185">Reference proteome</keyword>
<evidence type="ECO:0000313" key="2">
    <source>
        <dbReference type="EMBL" id="AMU87709.1"/>
    </source>
</evidence>
<reference evidence="2 3" key="2">
    <citation type="journal article" date="2016" name="Genome Announc.">
        <title>Complete Genome Sequence of Sphingopyxis macrogoltabida Strain 203N (NBRC 111659), a Polyethylene Glycol Degrader.</title>
        <authorList>
            <person name="Ohtsubo Y."/>
            <person name="Nonoyama S."/>
            <person name="Nagata Y."/>
            <person name="Numata M."/>
            <person name="Tsuchikane K."/>
            <person name="Hosoyama A."/>
            <person name="Yamazoe A."/>
            <person name="Tsuda M."/>
            <person name="Fujita N."/>
            <person name="Kawai F."/>
        </authorList>
    </citation>
    <scope>NUCLEOTIDE SEQUENCE [LARGE SCALE GENOMIC DNA]</scope>
    <source>
        <strain evidence="2 3">203N</strain>
    </source>
</reference>
<proteinExistence type="predicted"/>
<feature type="transmembrane region" description="Helical" evidence="1">
    <location>
        <begin position="73"/>
        <end position="94"/>
    </location>
</feature>